<keyword evidence="3" id="KW-1185">Reference proteome</keyword>
<dbReference type="EMBL" id="CAAALY010012316">
    <property type="protein sequence ID" value="VEL11610.1"/>
    <property type="molecule type" value="Genomic_DNA"/>
</dbReference>
<dbReference type="Proteomes" id="UP000784294">
    <property type="component" value="Unassembled WGS sequence"/>
</dbReference>
<feature type="compositionally biased region" description="Basic and acidic residues" evidence="1">
    <location>
        <begin position="78"/>
        <end position="91"/>
    </location>
</feature>
<evidence type="ECO:0000313" key="3">
    <source>
        <dbReference type="Proteomes" id="UP000784294"/>
    </source>
</evidence>
<name>A0A3S5FCC2_9PLAT</name>
<protein>
    <submittedName>
        <fullName evidence="2">Uncharacterized protein</fullName>
    </submittedName>
</protein>
<organism evidence="2 3">
    <name type="scientific">Protopolystoma xenopodis</name>
    <dbReference type="NCBI Taxonomy" id="117903"/>
    <lineage>
        <taxon>Eukaryota</taxon>
        <taxon>Metazoa</taxon>
        <taxon>Spiralia</taxon>
        <taxon>Lophotrochozoa</taxon>
        <taxon>Platyhelminthes</taxon>
        <taxon>Monogenea</taxon>
        <taxon>Polyopisthocotylea</taxon>
        <taxon>Polystomatidea</taxon>
        <taxon>Polystomatidae</taxon>
        <taxon>Protopolystoma</taxon>
    </lineage>
</organism>
<feature type="region of interest" description="Disordered" evidence="1">
    <location>
        <begin position="78"/>
        <end position="105"/>
    </location>
</feature>
<sequence length="302" mass="33950">MRPNQRKFDYLSFRRSMYLMYIRHVRLFYPQPISRISLCPSCVFSTQPTQPNSKCHALFFRAQLMLSVASDAVKEANKLATDRSTKPDSHAKGGRQHSTKGRTNEAVAKATDLPMSKVSGWNLSLLFFLSPLRTAINSVLPVPHKPFGQPSSRSRFAAFRLFGCSAAHCHSIQPVDRSSGRLRMDCPIGPNLLRETASPERTKSKDPVDFLPQSTEDWACYEAPEALIEVCCVVYRQFLRETASPASGPPDVPPVSRHFEAVHRPTAQKWQLRALRLPNQITIPYPVRPFLMGVVCDLRIGG</sequence>
<proteinExistence type="predicted"/>
<reference evidence="2" key="1">
    <citation type="submission" date="2018-11" db="EMBL/GenBank/DDBJ databases">
        <authorList>
            <consortium name="Pathogen Informatics"/>
        </authorList>
    </citation>
    <scope>NUCLEOTIDE SEQUENCE</scope>
</reference>
<comment type="caution">
    <text evidence="2">The sequence shown here is derived from an EMBL/GenBank/DDBJ whole genome shotgun (WGS) entry which is preliminary data.</text>
</comment>
<gene>
    <name evidence="2" type="ORF">PXEA_LOCUS5050</name>
</gene>
<dbReference type="AlphaFoldDB" id="A0A3S5FCC2"/>
<evidence type="ECO:0000256" key="1">
    <source>
        <dbReference type="SAM" id="MobiDB-lite"/>
    </source>
</evidence>
<evidence type="ECO:0000313" key="2">
    <source>
        <dbReference type="EMBL" id="VEL11610.1"/>
    </source>
</evidence>
<accession>A0A3S5FCC2</accession>